<reference evidence="4" key="1">
    <citation type="submission" date="2019-11" db="EMBL/GenBank/DDBJ databases">
        <title>Leishmania tarentolae CDS.</title>
        <authorList>
            <person name="Goto Y."/>
            <person name="Yamagishi J."/>
        </authorList>
    </citation>
    <scope>NUCLEOTIDE SEQUENCE [LARGE SCALE GENOMIC DNA]</scope>
    <source>
        <strain evidence="4">Parrot Tar II</strain>
    </source>
</reference>
<feature type="transmembrane region" description="Helical" evidence="2">
    <location>
        <begin position="214"/>
        <end position="232"/>
    </location>
</feature>
<dbReference type="AlphaFoldDB" id="A0A640KKN0"/>
<feature type="domain" description="T-SNARE coiled-coil homology" evidence="3">
    <location>
        <begin position="142"/>
        <end position="204"/>
    </location>
</feature>
<dbReference type="OrthoDB" id="546861at2759"/>
<keyword evidence="1" id="KW-0175">Coiled coil</keyword>
<gene>
    <name evidence="4" type="ORF">LtaPh_2100500</name>
</gene>
<feature type="coiled-coil region" evidence="1">
    <location>
        <begin position="39"/>
        <end position="66"/>
    </location>
</feature>
<keyword evidence="2" id="KW-1133">Transmembrane helix</keyword>
<accession>A0A640KKN0</accession>
<evidence type="ECO:0000259" key="3">
    <source>
        <dbReference type="PROSITE" id="PS50192"/>
    </source>
</evidence>
<dbReference type="Gene3D" id="1.20.5.110">
    <property type="match status" value="1"/>
</dbReference>
<keyword evidence="5" id="KW-1185">Reference proteome</keyword>
<keyword evidence="2" id="KW-0812">Transmembrane</keyword>
<keyword evidence="2" id="KW-0472">Membrane</keyword>
<evidence type="ECO:0000256" key="2">
    <source>
        <dbReference type="SAM" id="Phobius"/>
    </source>
</evidence>
<dbReference type="Pfam" id="PF05739">
    <property type="entry name" value="SNARE"/>
    <property type="match status" value="1"/>
</dbReference>
<dbReference type="SUPFAM" id="SSF58038">
    <property type="entry name" value="SNARE fusion complex"/>
    <property type="match status" value="1"/>
</dbReference>
<dbReference type="EMBL" id="BLBS01000026">
    <property type="protein sequence ID" value="GET88237.1"/>
    <property type="molecule type" value="Genomic_DNA"/>
</dbReference>
<evidence type="ECO:0000313" key="4">
    <source>
        <dbReference type="EMBL" id="GET88237.1"/>
    </source>
</evidence>
<dbReference type="PROSITE" id="PS50192">
    <property type="entry name" value="T_SNARE"/>
    <property type="match status" value="1"/>
</dbReference>
<comment type="caution">
    <text evidence="4">The sequence shown here is derived from an EMBL/GenBank/DDBJ whole genome shotgun (WGS) entry which is preliminary data.</text>
</comment>
<dbReference type="VEuPathDB" id="TriTrypDB:LtaPh_2100500"/>
<proteinExistence type="predicted"/>
<dbReference type="InterPro" id="IPR000727">
    <property type="entry name" value="T_SNARE_dom"/>
</dbReference>
<sequence length="233" mass="25958">MLTSDPFNDSVKEVQEVIVRAKLVEQQLTQKGVICASSVSELCDAKETAEEMLQFLKEMLRVVDERGGKVQGKVFSANEIMDRQNIVRSLEGDVAEVRSFYEKIVASPAHRQRVAETALTSSGVCCGGAPDEFISAQTFAQREEEKVQDEVLDRLTFGLRELRETGLHIHEELDMQEVMLDNVDRDISGVQVRLRAANAKVDKLLASMSNKGKVCTIVVLIFILVFLAFFGFG</sequence>
<organism evidence="4 5">
    <name type="scientific">Leishmania tarentolae</name>
    <name type="common">Sauroleishmania tarentolae</name>
    <dbReference type="NCBI Taxonomy" id="5689"/>
    <lineage>
        <taxon>Eukaryota</taxon>
        <taxon>Discoba</taxon>
        <taxon>Euglenozoa</taxon>
        <taxon>Kinetoplastea</taxon>
        <taxon>Metakinetoplastina</taxon>
        <taxon>Trypanosomatida</taxon>
        <taxon>Trypanosomatidae</taxon>
        <taxon>Leishmaniinae</taxon>
        <taxon>Leishmania</taxon>
        <taxon>lizard Leishmania</taxon>
    </lineage>
</organism>
<evidence type="ECO:0000313" key="5">
    <source>
        <dbReference type="Proteomes" id="UP000419144"/>
    </source>
</evidence>
<dbReference type="CDD" id="cd15841">
    <property type="entry name" value="SNARE_Qc"/>
    <property type="match status" value="1"/>
</dbReference>
<protein>
    <submittedName>
        <fullName evidence="4">Syntaxin, putative</fullName>
    </submittedName>
</protein>
<name>A0A640KKN0_LEITA</name>
<dbReference type="FunFam" id="1.20.5.110:FF:000173">
    <property type="entry name" value="Putative syntaxin"/>
    <property type="match status" value="1"/>
</dbReference>
<evidence type="ECO:0000256" key="1">
    <source>
        <dbReference type="SAM" id="Coils"/>
    </source>
</evidence>
<dbReference type="Proteomes" id="UP000419144">
    <property type="component" value="Unassembled WGS sequence"/>
</dbReference>